<gene>
    <name evidence="1" type="ORF">VAT7223_00791</name>
</gene>
<dbReference type="EMBL" id="FLQP01000010">
    <property type="protein sequence ID" value="SBS61697.1"/>
    <property type="molecule type" value="Genomic_DNA"/>
</dbReference>
<evidence type="ECO:0008006" key="3">
    <source>
        <dbReference type="Google" id="ProtNLM"/>
    </source>
</evidence>
<sequence length="61" mass="7092">MSRNKKYEDKMKAKGFKKVTLWIPQDRESDVKQATSIMCDHENLTVGVLKDIHTGRMVSMH</sequence>
<dbReference type="Proteomes" id="UP000092876">
    <property type="component" value="Unassembled WGS sequence"/>
</dbReference>
<organism evidence="1 2">
    <name type="scientific">Vibrio atlanticus</name>
    <dbReference type="NCBI Taxonomy" id="693153"/>
    <lineage>
        <taxon>Bacteria</taxon>
        <taxon>Pseudomonadati</taxon>
        <taxon>Pseudomonadota</taxon>
        <taxon>Gammaproteobacteria</taxon>
        <taxon>Vibrionales</taxon>
        <taxon>Vibrionaceae</taxon>
        <taxon>Vibrio</taxon>
    </lineage>
</organism>
<evidence type="ECO:0000313" key="1">
    <source>
        <dbReference type="EMBL" id="SBS61697.1"/>
    </source>
</evidence>
<dbReference type="RefSeq" id="WP_065678365.1">
    <property type="nucleotide sequence ID" value="NZ_AP025460.1"/>
</dbReference>
<dbReference type="AlphaFoldDB" id="A0A1C3IKC3"/>
<proteinExistence type="predicted"/>
<evidence type="ECO:0000313" key="2">
    <source>
        <dbReference type="Proteomes" id="UP000092876"/>
    </source>
</evidence>
<accession>A0A1C3IKC3</accession>
<dbReference type="InterPro" id="IPR021558">
    <property type="entry name" value="MazE-like"/>
</dbReference>
<reference evidence="2" key="1">
    <citation type="submission" date="2016-06" db="EMBL/GenBank/DDBJ databases">
        <authorList>
            <person name="Rodrigo-Torres Lidia"/>
            <person name="Arahal R.David."/>
        </authorList>
    </citation>
    <scope>NUCLEOTIDE SEQUENCE [LARGE SCALE GENOMIC DNA]</scope>
    <source>
        <strain evidence="2">CECT 7223</strain>
    </source>
</reference>
<name>A0A1C3IKC3_9VIBR</name>
<protein>
    <recommendedName>
        <fullName evidence="3">DUF3018 family protein</fullName>
    </recommendedName>
</protein>
<dbReference type="GeneID" id="94232837"/>
<dbReference type="Pfam" id="PF11455">
    <property type="entry name" value="MazE-like"/>
    <property type="match status" value="1"/>
</dbReference>